<dbReference type="Proteomes" id="UP000187203">
    <property type="component" value="Unassembled WGS sequence"/>
</dbReference>
<evidence type="ECO:0000313" key="1">
    <source>
        <dbReference type="EMBL" id="OMP06664.1"/>
    </source>
</evidence>
<keyword evidence="2" id="KW-1185">Reference proteome</keyword>
<sequence>MAPCWGAVVVLVATPDSGGKVNRDPPVIGES</sequence>
<accession>A0A1R3KHZ0</accession>
<organism evidence="1 2">
    <name type="scientific">Corchorus olitorius</name>
    <dbReference type="NCBI Taxonomy" id="93759"/>
    <lineage>
        <taxon>Eukaryota</taxon>
        <taxon>Viridiplantae</taxon>
        <taxon>Streptophyta</taxon>
        <taxon>Embryophyta</taxon>
        <taxon>Tracheophyta</taxon>
        <taxon>Spermatophyta</taxon>
        <taxon>Magnoliopsida</taxon>
        <taxon>eudicotyledons</taxon>
        <taxon>Gunneridae</taxon>
        <taxon>Pentapetalae</taxon>
        <taxon>rosids</taxon>
        <taxon>malvids</taxon>
        <taxon>Malvales</taxon>
        <taxon>Malvaceae</taxon>
        <taxon>Grewioideae</taxon>
        <taxon>Apeibeae</taxon>
        <taxon>Corchorus</taxon>
    </lineage>
</organism>
<protein>
    <submittedName>
        <fullName evidence="1">Uncharacterized protein</fullName>
    </submittedName>
</protein>
<dbReference type="EMBL" id="AWUE01013548">
    <property type="protein sequence ID" value="OMP06664.1"/>
    <property type="molecule type" value="Genomic_DNA"/>
</dbReference>
<dbReference type="AlphaFoldDB" id="A0A1R3KHZ0"/>
<gene>
    <name evidence="1" type="ORF">COLO4_07990</name>
</gene>
<name>A0A1R3KHZ0_9ROSI</name>
<comment type="caution">
    <text evidence="1">The sequence shown here is derived from an EMBL/GenBank/DDBJ whole genome shotgun (WGS) entry which is preliminary data.</text>
</comment>
<proteinExistence type="predicted"/>
<evidence type="ECO:0000313" key="2">
    <source>
        <dbReference type="Proteomes" id="UP000187203"/>
    </source>
</evidence>
<reference evidence="2" key="1">
    <citation type="submission" date="2013-09" db="EMBL/GenBank/DDBJ databases">
        <title>Corchorus olitorius genome sequencing.</title>
        <authorList>
            <person name="Alam M."/>
            <person name="Haque M.S."/>
            <person name="Islam M.S."/>
            <person name="Emdad E.M."/>
            <person name="Islam M.M."/>
            <person name="Ahmed B."/>
            <person name="Halim A."/>
            <person name="Hossen Q.M.M."/>
            <person name="Hossain M.Z."/>
            <person name="Ahmed R."/>
            <person name="Khan M.M."/>
            <person name="Islam R."/>
            <person name="Rashid M.M."/>
            <person name="Khan S.A."/>
            <person name="Rahman M.S."/>
            <person name="Alam M."/>
            <person name="Yahiya A.S."/>
            <person name="Khan M.S."/>
            <person name="Azam M.S."/>
            <person name="Haque T."/>
            <person name="Lashkar M.Z.H."/>
            <person name="Akhand A.I."/>
            <person name="Morshed G."/>
            <person name="Roy S."/>
            <person name="Uddin K.S."/>
            <person name="Rabeya T."/>
            <person name="Hossain A.S."/>
            <person name="Chowdhury A."/>
            <person name="Snigdha A.R."/>
            <person name="Mortoza M.S."/>
            <person name="Matin S.A."/>
            <person name="Hoque S.M.E."/>
            <person name="Islam M.K."/>
            <person name="Roy D.K."/>
            <person name="Haider R."/>
            <person name="Moosa M.M."/>
            <person name="Elias S.M."/>
            <person name="Hasan A.M."/>
            <person name="Jahan S."/>
            <person name="Shafiuddin M."/>
            <person name="Mahmood N."/>
            <person name="Shommy N.S."/>
        </authorList>
    </citation>
    <scope>NUCLEOTIDE SEQUENCE [LARGE SCALE GENOMIC DNA]</scope>
    <source>
        <strain evidence="2">cv. O-4</strain>
    </source>
</reference>